<evidence type="ECO:0000259" key="2">
    <source>
        <dbReference type="Pfam" id="PF05670"/>
    </source>
</evidence>
<name>A0A3B1BXG7_9ZZZZ</name>
<proteinExistence type="predicted"/>
<dbReference type="Pfam" id="PF05833">
    <property type="entry name" value="NFACT_N"/>
    <property type="match status" value="2"/>
</dbReference>
<dbReference type="AlphaFoldDB" id="A0A3B1BXG7"/>
<dbReference type="Pfam" id="PF05670">
    <property type="entry name" value="NFACT-R_1"/>
    <property type="match status" value="1"/>
</dbReference>
<organism evidence="3">
    <name type="scientific">hydrothermal vent metagenome</name>
    <dbReference type="NCBI Taxonomy" id="652676"/>
    <lineage>
        <taxon>unclassified sequences</taxon>
        <taxon>metagenomes</taxon>
        <taxon>ecological metagenomes</taxon>
    </lineage>
</organism>
<dbReference type="GO" id="GO:1990112">
    <property type="term" value="C:RQC complex"/>
    <property type="evidence" value="ECO:0007669"/>
    <property type="project" value="TreeGrafter"/>
</dbReference>
<dbReference type="PANTHER" id="PTHR15239">
    <property type="entry name" value="NUCLEAR EXPORT MEDIATOR FACTOR NEMF"/>
    <property type="match status" value="1"/>
</dbReference>
<dbReference type="InterPro" id="IPR008532">
    <property type="entry name" value="NFACT_RNA-bd"/>
</dbReference>
<gene>
    <name evidence="3" type="ORF">MNBD_NITROSPINAE01-1813</name>
</gene>
<accession>A0A3B1BXG7</accession>
<dbReference type="Gene3D" id="2.30.310.10">
    <property type="entry name" value="ibrinogen binding protein from staphylococcus aureus domain"/>
    <property type="match status" value="1"/>
</dbReference>
<dbReference type="GO" id="GO:0072344">
    <property type="term" value="P:rescue of stalled ribosome"/>
    <property type="evidence" value="ECO:0007669"/>
    <property type="project" value="TreeGrafter"/>
</dbReference>
<sequence>MNLTVTEISRVISELSQNIEGAFLNKVWGLAEDEWAVELRQGGKKLWLAISISPSNSRMHLLTDAPDRKTEPSHFTKMFKKAASRSPLRKILQVNADRIVRLDFIGSALIAELMGPKGNLYLLGEEDRIVAVALARKSHNRPGEIYTPPSKPPANAGAVKIEAEQKPGLSFNMELAERYGEIVRLDILNRAKQKALAPLKVQLKKTAKRKKGLDKEKRELEKHSNDRHLGDILQANFTALKKGLSSITAIDFYDAEAKEINITLNPALSPAENVKRYYKWSKKHEKGIPRIENELKNLIDNEKTIAEKVKKIESTDKIEDIEQSQQAKPNQQKTGKKGKTAYSGPRRFITSDGYTALVGRSDRENDEITFKKSNGRDLWLHARDYPGSHVVVKLPKGLKQIPKTTLAEAAMLALNYSKAAKAGKGEVTYCYVKEIRKPKGAPAGKVLVTGAKSVMARIDSETIKTMKIRVSE</sequence>
<feature type="compositionally biased region" description="Polar residues" evidence="1">
    <location>
        <begin position="323"/>
        <end position="333"/>
    </location>
</feature>
<dbReference type="InterPro" id="IPR051608">
    <property type="entry name" value="RQC_Subunit_NEMF"/>
</dbReference>
<evidence type="ECO:0000313" key="3">
    <source>
        <dbReference type="EMBL" id="VAX23026.1"/>
    </source>
</evidence>
<protein>
    <recommendedName>
        <fullName evidence="2">NFACT RNA-binding domain-containing protein</fullName>
    </recommendedName>
</protein>
<reference evidence="3" key="1">
    <citation type="submission" date="2018-06" db="EMBL/GenBank/DDBJ databases">
        <authorList>
            <person name="Zhirakovskaya E."/>
        </authorList>
    </citation>
    <scope>NUCLEOTIDE SEQUENCE</scope>
</reference>
<dbReference type="GO" id="GO:0000049">
    <property type="term" value="F:tRNA binding"/>
    <property type="evidence" value="ECO:0007669"/>
    <property type="project" value="TreeGrafter"/>
</dbReference>
<dbReference type="GO" id="GO:0043023">
    <property type="term" value="F:ribosomal large subunit binding"/>
    <property type="evidence" value="ECO:0007669"/>
    <property type="project" value="TreeGrafter"/>
</dbReference>
<feature type="region of interest" description="Disordered" evidence="1">
    <location>
        <begin position="320"/>
        <end position="342"/>
    </location>
</feature>
<feature type="domain" description="NFACT RNA-binding" evidence="2">
    <location>
        <begin position="347"/>
        <end position="451"/>
    </location>
</feature>
<dbReference type="PANTHER" id="PTHR15239:SF6">
    <property type="entry name" value="RIBOSOME QUALITY CONTROL COMPLEX SUBUNIT NEMF"/>
    <property type="match status" value="1"/>
</dbReference>
<dbReference type="EMBL" id="UOGC01000145">
    <property type="protein sequence ID" value="VAX23026.1"/>
    <property type="molecule type" value="Genomic_DNA"/>
</dbReference>
<evidence type="ECO:0000256" key="1">
    <source>
        <dbReference type="SAM" id="MobiDB-lite"/>
    </source>
</evidence>